<organism evidence="7 8">
    <name type="scientific">Raoultibacter massiliensis</name>
    <dbReference type="NCBI Taxonomy" id="1852371"/>
    <lineage>
        <taxon>Bacteria</taxon>
        <taxon>Bacillati</taxon>
        <taxon>Actinomycetota</taxon>
        <taxon>Coriobacteriia</taxon>
        <taxon>Eggerthellales</taxon>
        <taxon>Eggerthellaceae</taxon>
        <taxon>Raoultibacter</taxon>
    </lineage>
</organism>
<dbReference type="Pfam" id="PF12698">
    <property type="entry name" value="ABC2_membrane_3"/>
    <property type="match status" value="1"/>
</dbReference>
<comment type="caution">
    <text evidence="7">The sequence shown here is derived from an EMBL/GenBank/DDBJ whole genome shotgun (WGS) entry which is preliminary data.</text>
</comment>
<evidence type="ECO:0000259" key="6">
    <source>
        <dbReference type="Pfam" id="PF12698"/>
    </source>
</evidence>
<proteinExistence type="predicted"/>
<feature type="transmembrane region" description="Helical" evidence="5">
    <location>
        <begin position="57"/>
        <end position="81"/>
    </location>
</feature>
<dbReference type="InterPro" id="IPR013525">
    <property type="entry name" value="ABC2_TM"/>
</dbReference>
<feature type="domain" description="ABC-2 type transporter transmembrane" evidence="6">
    <location>
        <begin position="54"/>
        <end position="234"/>
    </location>
</feature>
<reference evidence="7 8" key="1">
    <citation type="submission" date="2024-04" db="EMBL/GenBank/DDBJ databases">
        <title>Human intestinal bacterial collection.</title>
        <authorList>
            <person name="Pauvert C."/>
            <person name="Hitch T.C.A."/>
            <person name="Clavel T."/>
        </authorList>
    </citation>
    <scope>NUCLEOTIDE SEQUENCE [LARGE SCALE GENOMIC DNA]</scope>
    <source>
        <strain evidence="7 8">CLA-KB-H42</strain>
    </source>
</reference>
<evidence type="ECO:0000313" key="7">
    <source>
        <dbReference type="EMBL" id="MEQ3363891.1"/>
    </source>
</evidence>
<keyword evidence="8" id="KW-1185">Reference proteome</keyword>
<feature type="transmembrane region" description="Helical" evidence="5">
    <location>
        <begin position="215"/>
        <end position="237"/>
    </location>
</feature>
<dbReference type="RefSeq" id="WP_102375883.1">
    <property type="nucleotide sequence ID" value="NZ_JBBNOP010000013.1"/>
</dbReference>
<dbReference type="Proteomes" id="UP001487305">
    <property type="component" value="Unassembled WGS sequence"/>
</dbReference>
<accession>A0ABV1JHS8</accession>
<feature type="transmembrane region" description="Helical" evidence="5">
    <location>
        <begin position="20"/>
        <end position="42"/>
    </location>
</feature>
<evidence type="ECO:0000256" key="4">
    <source>
        <dbReference type="ARBA" id="ARBA00023136"/>
    </source>
</evidence>
<keyword evidence="3 5" id="KW-1133">Transmembrane helix</keyword>
<keyword evidence="4 5" id="KW-0472">Membrane</keyword>
<evidence type="ECO:0000256" key="3">
    <source>
        <dbReference type="ARBA" id="ARBA00022989"/>
    </source>
</evidence>
<name>A0ABV1JHS8_9ACTN</name>
<feature type="transmembrane region" description="Helical" evidence="5">
    <location>
        <begin position="165"/>
        <end position="183"/>
    </location>
</feature>
<evidence type="ECO:0000313" key="8">
    <source>
        <dbReference type="Proteomes" id="UP001487305"/>
    </source>
</evidence>
<gene>
    <name evidence="7" type="ORF">AAA083_12975</name>
</gene>
<feature type="transmembrane region" description="Helical" evidence="5">
    <location>
        <begin position="102"/>
        <end position="125"/>
    </location>
</feature>
<feature type="transmembrane region" description="Helical" evidence="5">
    <location>
        <begin position="131"/>
        <end position="153"/>
    </location>
</feature>
<keyword evidence="2 5" id="KW-0812">Transmembrane</keyword>
<comment type="subcellular location">
    <subcellularLocation>
        <location evidence="1">Membrane</location>
        <topology evidence="1">Multi-pass membrane protein</topology>
    </subcellularLocation>
</comment>
<evidence type="ECO:0000256" key="1">
    <source>
        <dbReference type="ARBA" id="ARBA00004141"/>
    </source>
</evidence>
<sequence length="244" mass="26205">MNAALRKIGALSVKDAKDIFRNPAIAVCALMPIGFMLLYRFVMFSDMSPEAEPAVDAFLLGTAPCFAVGMICSMTILYALSEEKEKHTLRTLMLANVSGGQVMAAKVIVSLVVIAIVDIVCFVVIGADFSMLAPFIVLTLLGSVSTVLLSLVLGLVSRDVMSSGVFALPIIVLALLPMFSMFGDGFETVASYSPCGGMYDLLGLLYEGRLFTSDAIMPLVVTFAWIVVCALLFVVVFKRMGRDN</sequence>
<protein>
    <submittedName>
        <fullName evidence="7">ABC transporter permease</fullName>
    </submittedName>
</protein>
<evidence type="ECO:0000256" key="2">
    <source>
        <dbReference type="ARBA" id="ARBA00022692"/>
    </source>
</evidence>
<evidence type="ECO:0000256" key="5">
    <source>
        <dbReference type="SAM" id="Phobius"/>
    </source>
</evidence>
<dbReference type="EMBL" id="JBBNOP010000013">
    <property type="protein sequence ID" value="MEQ3363891.1"/>
    <property type="molecule type" value="Genomic_DNA"/>
</dbReference>